<evidence type="ECO:0000313" key="9">
    <source>
        <dbReference type="EnsemblProtists" id="PYU1_T000148"/>
    </source>
</evidence>
<evidence type="ECO:0000256" key="1">
    <source>
        <dbReference type="ARBA" id="ARBA00022723"/>
    </source>
</evidence>
<evidence type="ECO:0000256" key="4">
    <source>
        <dbReference type="PIRSR" id="PIRSR623088-2"/>
    </source>
</evidence>
<feature type="binding site" evidence="4">
    <location>
        <begin position="579"/>
        <end position="583"/>
    </location>
    <ligand>
        <name>AMP</name>
        <dbReference type="ChEBI" id="CHEBI:456215"/>
    </ligand>
</feature>
<feature type="binding site" evidence="5">
    <location>
        <position position="622"/>
    </location>
    <ligand>
        <name>Zn(2+)</name>
        <dbReference type="ChEBI" id="CHEBI:29105"/>
        <label>1</label>
    </ligand>
</feature>
<accession>K3W5A7</accession>
<dbReference type="InterPro" id="IPR036971">
    <property type="entry name" value="PDEase_catalytic_dom_sf"/>
</dbReference>
<dbReference type="PROSITE" id="PS51845">
    <property type="entry name" value="PDEASE_I_2"/>
    <property type="match status" value="1"/>
</dbReference>
<keyword evidence="7" id="KW-0472">Membrane</keyword>
<keyword evidence="7" id="KW-1133">Transmembrane helix</keyword>
<organism evidence="9 10">
    <name type="scientific">Globisporangium ultimum (strain ATCC 200006 / CBS 805.95 / DAOM BR144)</name>
    <name type="common">Pythium ultimum</name>
    <dbReference type="NCBI Taxonomy" id="431595"/>
    <lineage>
        <taxon>Eukaryota</taxon>
        <taxon>Sar</taxon>
        <taxon>Stramenopiles</taxon>
        <taxon>Oomycota</taxon>
        <taxon>Peronosporomycetes</taxon>
        <taxon>Pythiales</taxon>
        <taxon>Pythiaceae</taxon>
        <taxon>Globisporangium</taxon>
    </lineage>
</organism>
<dbReference type="GO" id="GO:0004114">
    <property type="term" value="F:3',5'-cyclic-nucleotide phosphodiesterase activity"/>
    <property type="evidence" value="ECO:0007669"/>
    <property type="project" value="InterPro"/>
</dbReference>
<dbReference type="AlphaFoldDB" id="K3W5A7"/>
<dbReference type="GO" id="GO:0046872">
    <property type="term" value="F:metal ion binding"/>
    <property type="evidence" value="ECO:0007669"/>
    <property type="project" value="UniProtKB-KW"/>
</dbReference>
<dbReference type="FunCoup" id="K3W5A7">
    <property type="interactions" value="17"/>
</dbReference>
<dbReference type="SUPFAM" id="SSF109604">
    <property type="entry name" value="HD-domain/PDEase-like"/>
    <property type="match status" value="1"/>
</dbReference>
<dbReference type="Gene3D" id="1.10.1300.10">
    <property type="entry name" value="3'5'-cyclic nucleotide phosphodiesterase, catalytic domain"/>
    <property type="match status" value="1"/>
</dbReference>
<feature type="transmembrane region" description="Helical" evidence="7">
    <location>
        <begin position="277"/>
        <end position="296"/>
    </location>
</feature>
<dbReference type="VEuPathDB" id="FungiDB:PYU1_G000148"/>
<name>K3W5A7_GLOUD</name>
<dbReference type="eggNOG" id="KOG3689">
    <property type="taxonomic scope" value="Eukaryota"/>
</dbReference>
<feature type="transmembrane region" description="Helical" evidence="7">
    <location>
        <begin position="151"/>
        <end position="173"/>
    </location>
</feature>
<evidence type="ECO:0000256" key="7">
    <source>
        <dbReference type="SAM" id="Phobius"/>
    </source>
</evidence>
<dbReference type="PROSITE" id="PS00126">
    <property type="entry name" value="PDEASE_I_1"/>
    <property type="match status" value="1"/>
</dbReference>
<feature type="binding site" evidence="5">
    <location>
        <position position="733"/>
    </location>
    <ligand>
        <name>Zn(2+)</name>
        <dbReference type="ChEBI" id="CHEBI:29105"/>
        <label>1</label>
    </ligand>
</feature>
<dbReference type="Pfam" id="PF00233">
    <property type="entry name" value="PDEase_I"/>
    <property type="match status" value="1"/>
</dbReference>
<feature type="binding site" evidence="4">
    <location>
        <position position="733"/>
    </location>
    <ligand>
        <name>AMP</name>
        <dbReference type="ChEBI" id="CHEBI:456215"/>
    </ligand>
</feature>
<sequence>MIAPSRSVRNFDLVPNNLSMRRSSLGVPLSSLIFPRSAADRHESNKLTRAMEEKYGFHYFTNTFCLNSLVEMDFQAYYTETNILPACYASMFSWALWLVLSGLDMAAMFSQDSDERCMGGLQMLVSIVVLVPVPILVFCCRTERFRGYEQIILCMIVHCFGVAIMVGGGISMIKKNRAFLLKDMEQLLDTLVTSSAEVLGGNTTDTSVAAISPTQIYHLDDESSWWRYENIQGTARTLIVRYLDNVILPIAQLNVNLLRPLMILVIAPIFKLDTYHYILTAFNVNWSFCILVSMSYPQTTYVLFIVNKFLLVFCLIGVSMVMAFRVRQTDRFLRLNFLHAKTAEERARASYLQKEIIINENKSLKKMLDDRARTASEPLDFDSPMSKVIMDLKNLQRTASLTPELRENLDGIVLLLSKKGQNLFAPDIHEQLRQKREGDLDGDTKSWAATVLANKSYTRNRRASAVFTNSPGSFNGSAAGGAHTAVGPNGERYVEVRLHPEVMAPSDEMLNAVGEMMERDGWSVDIFAISDLTGNKPISFITYIVFEQHNLFELCSVNKNILANFLYFLDIGYHRNPYHNNCHAADVVSSVEYLISVMDNGYIQDLLNYQEVFAAIIAAAVHDFRHPGKTNNFMVKSGSDLTIEYSDSSVLERMHLAEAFFLAKDPLFNIFAGMAPSLNSEVRKAIIEMVLSTDLSVHLQLVGSLKTALVSQETSDVIHSPMMLMKIVIKCADIGHSSKALKLHARWSDLIIEEFFLQGDDEQALGMDISPFMNRNNENSAKNQVGFFEFIILPFFEVVAEVVFRPEFKTILDQAHQNYKHWKKAEVQQINSIKDIMDQIFDVEGTGINSSHNLGH</sequence>
<reference evidence="9" key="3">
    <citation type="submission" date="2015-02" db="UniProtKB">
        <authorList>
            <consortium name="EnsemblProtists"/>
        </authorList>
    </citation>
    <scope>IDENTIFICATION</scope>
    <source>
        <strain evidence="9">DAOM BR144</strain>
    </source>
</reference>
<evidence type="ECO:0000256" key="2">
    <source>
        <dbReference type="ARBA" id="ARBA00022801"/>
    </source>
</evidence>
<reference evidence="10" key="2">
    <citation type="submission" date="2010-04" db="EMBL/GenBank/DDBJ databases">
        <authorList>
            <person name="Buell R."/>
            <person name="Hamilton J."/>
            <person name="Hostetler J."/>
        </authorList>
    </citation>
    <scope>NUCLEOTIDE SEQUENCE [LARGE SCALE GENOMIC DNA]</scope>
    <source>
        <strain evidence="10">DAOM:BR144</strain>
    </source>
</reference>
<feature type="transmembrane region" description="Helical" evidence="7">
    <location>
        <begin position="120"/>
        <end position="139"/>
    </location>
</feature>
<evidence type="ECO:0000256" key="5">
    <source>
        <dbReference type="PIRSR" id="PIRSR623088-3"/>
    </source>
</evidence>
<feature type="binding site" evidence="5">
    <location>
        <position position="623"/>
    </location>
    <ligand>
        <name>Zn(2+)</name>
        <dbReference type="ChEBI" id="CHEBI:29105"/>
        <label>1</label>
    </ligand>
</feature>
<dbReference type="EC" id="3.1.4.-" evidence="6"/>
<feature type="binding site" evidence="5">
    <location>
        <position position="583"/>
    </location>
    <ligand>
        <name>Zn(2+)</name>
        <dbReference type="ChEBI" id="CHEBI:29105"/>
        <label>1</label>
    </ligand>
</feature>
<dbReference type="Proteomes" id="UP000019132">
    <property type="component" value="Unassembled WGS sequence"/>
</dbReference>
<dbReference type="STRING" id="431595.K3W5A7"/>
<protein>
    <recommendedName>
        <fullName evidence="6">Phosphodiesterase</fullName>
        <ecNumber evidence="6">3.1.4.-</ecNumber>
    </recommendedName>
</protein>
<evidence type="ECO:0000256" key="3">
    <source>
        <dbReference type="PIRSR" id="PIRSR623088-1"/>
    </source>
</evidence>
<dbReference type="EMBL" id="GL376636">
    <property type="status" value="NOT_ANNOTATED_CDS"/>
    <property type="molecule type" value="Genomic_DNA"/>
</dbReference>
<dbReference type="InParanoid" id="K3W5A7"/>
<dbReference type="PANTHER" id="PTHR11347">
    <property type="entry name" value="CYCLIC NUCLEOTIDE PHOSPHODIESTERASE"/>
    <property type="match status" value="1"/>
</dbReference>
<dbReference type="InterPro" id="IPR023088">
    <property type="entry name" value="PDEase"/>
</dbReference>
<feature type="binding site" evidence="5">
    <location>
        <position position="623"/>
    </location>
    <ligand>
        <name>Zn(2+)</name>
        <dbReference type="ChEBI" id="CHEBI:29105"/>
        <label>2</label>
    </ligand>
</feature>
<feature type="transmembrane region" description="Helical" evidence="7">
    <location>
        <begin position="302"/>
        <end position="324"/>
    </location>
</feature>
<feature type="binding site" evidence="4">
    <location>
        <position position="784"/>
    </location>
    <ligand>
        <name>AMP</name>
        <dbReference type="ChEBI" id="CHEBI:456215"/>
    </ligand>
</feature>
<keyword evidence="2 6" id="KW-0378">Hydrolase</keyword>
<keyword evidence="7" id="KW-0812">Transmembrane</keyword>
<reference evidence="10" key="1">
    <citation type="journal article" date="2010" name="Genome Biol.">
        <title>Genome sequence of the necrotrophic plant pathogen Pythium ultimum reveals original pathogenicity mechanisms and effector repertoire.</title>
        <authorList>
            <person name="Levesque C.A."/>
            <person name="Brouwer H."/>
            <person name="Cano L."/>
            <person name="Hamilton J.P."/>
            <person name="Holt C."/>
            <person name="Huitema E."/>
            <person name="Raffaele S."/>
            <person name="Robideau G.P."/>
            <person name="Thines M."/>
            <person name="Win J."/>
            <person name="Zerillo M.M."/>
            <person name="Beakes G.W."/>
            <person name="Boore J.L."/>
            <person name="Busam D."/>
            <person name="Dumas B."/>
            <person name="Ferriera S."/>
            <person name="Fuerstenberg S.I."/>
            <person name="Gachon C.M."/>
            <person name="Gaulin E."/>
            <person name="Govers F."/>
            <person name="Grenville-Briggs L."/>
            <person name="Horner N."/>
            <person name="Hostetler J."/>
            <person name="Jiang R.H."/>
            <person name="Johnson J."/>
            <person name="Krajaejun T."/>
            <person name="Lin H."/>
            <person name="Meijer H.J."/>
            <person name="Moore B."/>
            <person name="Morris P."/>
            <person name="Phuntmart V."/>
            <person name="Puiu D."/>
            <person name="Shetty J."/>
            <person name="Stajich J.E."/>
            <person name="Tripathy S."/>
            <person name="Wawra S."/>
            <person name="van West P."/>
            <person name="Whitty B.R."/>
            <person name="Coutinho P.M."/>
            <person name="Henrissat B."/>
            <person name="Martin F."/>
            <person name="Thomas P.D."/>
            <person name="Tyler B.M."/>
            <person name="De Vries R.P."/>
            <person name="Kamoun S."/>
            <person name="Yandell M."/>
            <person name="Tisserat N."/>
            <person name="Buell C.R."/>
        </authorList>
    </citation>
    <scope>NUCLEOTIDE SEQUENCE</scope>
    <source>
        <strain evidence="10">DAOM:BR144</strain>
    </source>
</reference>
<dbReference type="PRINTS" id="PR00387">
    <property type="entry name" value="PDIESTERASE1"/>
</dbReference>
<feature type="binding site" evidence="4">
    <location>
        <position position="623"/>
    </location>
    <ligand>
        <name>AMP</name>
        <dbReference type="ChEBI" id="CHEBI:456215"/>
    </ligand>
</feature>
<dbReference type="OMA" id="KLHARWS"/>
<dbReference type="InterPro" id="IPR002073">
    <property type="entry name" value="PDEase_catalytic_dom"/>
</dbReference>
<keyword evidence="1 5" id="KW-0479">Metal-binding</keyword>
<dbReference type="InterPro" id="IPR023174">
    <property type="entry name" value="PDEase_CS"/>
</dbReference>
<comment type="cofactor">
    <cofactor evidence="6">
        <name>a divalent metal cation</name>
        <dbReference type="ChEBI" id="CHEBI:60240"/>
    </cofactor>
    <text evidence="6">Binds 2 divalent metal cations per subunit. Site 1 may preferentially bind zinc ions, while site 2 has a preference for magnesium and/or manganese ions.</text>
</comment>
<dbReference type="GO" id="GO:0007165">
    <property type="term" value="P:signal transduction"/>
    <property type="evidence" value="ECO:0007669"/>
    <property type="project" value="InterPro"/>
</dbReference>
<evidence type="ECO:0000256" key="6">
    <source>
        <dbReference type="RuleBase" id="RU363067"/>
    </source>
</evidence>
<dbReference type="EnsemblProtists" id="PYU1_T000148">
    <property type="protein sequence ID" value="PYU1_T000148"/>
    <property type="gene ID" value="PYU1_G000148"/>
</dbReference>
<feature type="domain" description="PDEase" evidence="8">
    <location>
        <begin position="498"/>
        <end position="829"/>
    </location>
</feature>
<feature type="active site" description="Proton donor" evidence="3">
    <location>
        <position position="579"/>
    </location>
</feature>
<feature type="transmembrane region" description="Helical" evidence="7">
    <location>
        <begin position="82"/>
        <end position="100"/>
    </location>
</feature>
<evidence type="ECO:0000259" key="8">
    <source>
        <dbReference type="PROSITE" id="PS51845"/>
    </source>
</evidence>
<keyword evidence="10" id="KW-1185">Reference proteome</keyword>
<evidence type="ECO:0000313" key="10">
    <source>
        <dbReference type="Proteomes" id="UP000019132"/>
    </source>
</evidence>
<comment type="similarity">
    <text evidence="6">Belongs to the cyclic nucleotide phosphodiesterase family.</text>
</comment>
<dbReference type="HOGENOM" id="CLU_011255_0_0_1"/>
<proteinExistence type="inferred from homology"/>